<dbReference type="EMBL" id="UOEB01000138">
    <property type="protein sequence ID" value="VAV84220.1"/>
    <property type="molecule type" value="Genomic_DNA"/>
</dbReference>
<dbReference type="Pfam" id="PF13858">
    <property type="entry name" value="DUF4199"/>
    <property type="match status" value="1"/>
</dbReference>
<proteinExistence type="predicted"/>
<reference evidence="2" key="1">
    <citation type="submission" date="2018-06" db="EMBL/GenBank/DDBJ databases">
        <authorList>
            <person name="Zhirakovskaya E."/>
        </authorList>
    </citation>
    <scope>NUCLEOTIDE SEQUENCE</scope>
</reference>
<evidence type="ECO:0000256" key="1">
    <source>
        <dbReference type="SAM" id="Phobius"/>
    </source>
</evidence>
<feature type="transmembrane region" description="Helical" evidence="1">
    <location>
        <begin position="12"/>
        <end position="30"/>
    </location>
</feature>
<organism evidence="2">
    <name type="scientific">hydrothermal vent metagenome</name>
    <dbReference type="NCBI Taxonomy" id="652676"/>
    <lineage>
        <taxon>unclassified sequences</taxon>
        <taxon>metagenomes</taxon>
        <taxon>ecological metagenomes</taxon>
    </lineage>
</organism>
<protein>
    <submittedName>
        <fullName evidence="2">Uncharacterized protein</fullName>
    </submittedName>
</protein>
<keyword evidence="1" id="KW-0472">Membrane</keyword>
<accession>A0A3B0QS22</accession>
<feature type="transmembrane region" description="Helical" evidence="1">
    <location>
        <begin position="76"/>
        <end position="98"/>
    </location>
</feature>
<evidence type="ECO:0000313" key="2">
    <source>
        <dbReference type="EMBL" id="VAV84220.1"/>
    </source>
</evidence>
<dbReference type="AlphaFoldDB" id="A0A3B0QS22"/>
<keyword evidence="1" id="KW-0812">Transmembrane</keyword>
<feature type="transmembrane region" description="Helical" evidence="1">
    <location>
        <begin position="36"/>
        <end position="55"/>
    </location>
</feature>
<dbReference type="InterPro" id="IPR025250">
    <property type="entry name" value="DUF4199"/>
</dbReference>
<gene>
    <name evidence="2" type="ORF">MNBD_BACTEROID02-799</name>
</gene>
<sequence>MEKSIKSSAINYGVYLGGLLALITVLIYAININLMVNMWIGIVLLIVIVGFGIVSTAKSKSLFEGFLSFKQAFSSYFITVAVGIAISTAVSAILFNFIDPEAAEVIKEKTVETMIAMLEGFNTPAE</sequence>
<name>A0A3B0QS22_9ZZZZ</name>
<keyword evidence="1" id="KW-1133">Transmembrane helix</keyword>
<feature type="non-terminal residue" evidence="2">
    <location>
        <position position="126"/>
    </location>
</feature>